<dbReference type="InterPro" id="IPR037401">
    <property type="entry name" value="SnoaL-like"/>
</dbReference>
<reference evidence="3" key="1">
    <citation type="journal article" date="2019" name="Int. J. Syst. Evol. Microbiol.">
        <title>The Global Catalogue of Microorganisms (GCM) 10K type strain sequencing project: providing services to taxonomists for standard genome sequencing and annotation.</title>
        <authorList>
            <consortium name="The Broad Institute Genomics Platform"/>
            <consortium name="The Broad Institute Genome Sequencing Center for Infectious Disease"/>
            <person name="Wu L."/>
            <person name="Ma J."/>
        </authorList>
    </citation>
    <scope>NUCLEOTIDE SEQUENCE [LARGE SCALE GENOMIC DNA]</scope>
    <source>
        <strain evidence="3">JCM 16902</strain>
    </source>
</reference>
<comment type="caution">
    <text evidence="2">The sequence shown here is derived from an EMBL/GenBank/DDBJ whole genome shotgun (WGS) entry which is preliminary data.</text>
</comment>
<proteinExistence type="predicted"/>
<evidence type="ECO:0000313" key="2">
    <source>
        <dbReference type="EMBL" id="GAA3611200.1"/>
    </source>
</evidence>
<protein>
    <submittedName>
        <fullName evidence="2">Nuclear transport factor 2 family protein</fullName>
    </submittedName>
</protein>
<accession>A0ABP6ZIW3</accession>
<dbReference type="Pfam" id="PF12680">
    <property type="entry name" value="SnoaL_2"/>
    <property type="match status" value="1"/>
</dbReference>
<sequence length="126" mass="13496">MDAFEQTVRRYLALLATGTTAEIIDCFAPGATVEDPAGGPVLTGPAELEKLYGSLEGRRRATDLHWLRVGGPSAVFGFTLSAGAHEIDVVEVMTFDTEAKITSMRAFWSPDDVVTHSSPTTAAPER</sequence>
<dbReference type="InterPro" id="IPR032710">
    <property type="entry name" value="NTF2-like_dom_sf"/>
</dbReference>
<dbReference type="EMBL" id="BAAAZO010000004">
    <property type="protein sequence ID" value="GAA3611200.1"/>
    <property type="molecule type" value="Genomic_DNA"/>
</dbReference>
<dbReference type="RefSeq" id="WP_231482227.1">
    <property type="nucleotide sequence ID" value="NZ_BAAAZO010000004.1"/>
</dbReference>
<feature type="domain" description="SnoaL-like" evidence="1">
    <location>
        <begin position="8"/>
        <end position="103"/>
    </location>
</feature>
<evidence type="ECO:0000259" key="1">
    <source>
        <dbReference type="Pfam" id="PF12680"/>
    </source>
</evidence>
<name>A0ABP6ZIW3_9ACTN</name>
<dbReference type="Proteomes" id="UP001501074">
    <property type="component" value="Unassembled WGS sequence"/>
</dbReference>
<dbReference type="SUPFAM" id="SSF54427">
    <property type="entry name" value="NTF2-like"/>
    <property type="match status" value="1"/>
</dbReference>
<gene>
    <name evidence="2" type="ORF">GCM10022223_29100</name>
</gene>
<organism evidence="2 3">
    <name type="scientific">Kineosporia mesophila</name>
    <dbReference type="NCBI Taxonomy" id="566012"/>
    <lineage>
        <taxon>Bacteria</taxon>
        <taxon>Bacillati</taxon>
        <taxon>Actinomycetota</taxon>
        <taxon>Actinomycetes</taxon>
        <taxon>Kineosporiales</taxon>
        <taxon>Kineosporiaceae</taxon>
        <taxon>Kineosporia</taxon>
    </lineage>
</organism>
<evidence type="ECO:0000313" key="3">
    <source>
        <dbReference type="Proteomes" id="UP001501074"/>
    </source>
</evidence>
<keyword evidence="3" id="KW-1185">Reference proteome</keyword>
<dbReference type="Gene3D" id="3.10.450.50">
    <property type="match status" value="1"/>
</dbReference>